<organism evidence="1 2">
    <name type="scientific">Coprinopsis marcescibilis</name>
    <name type="common">Agaric fungus</name>
    <name type="synonym">Psathyrella marcescibilis</name>
    <dbReference type="NCBI Taxonomy" id="230819"/>
    <lineage>
        <taxon>Eukaryota</taxon>
        <taxon>Fungi</taxon>
        <taxon>Dikarya</taxon>
        <taxon>Basidiomycota</taxon>
        <taxon>Agaricomycotina</taxon>
        <taxon>Agaricomycetes</taxon>
        <taxon>Agaricomycetidae</taxon>
        <taxon>Agaricales</taxon>
        <taxon>Agaricineae</taxon>
        <taxon>Psathyrellaceae</taxon>
        <taxon>Coprinopsis</taxon>
    </lineage>
</organism>
<dbReference type="InterPro" id="IPR032675">
    <property type="entry name" value="LRR_dom_sf"/>
</dbReference>
<dbReference type="STRING" id="230819.A0A5C3L2J4"/>
<keyword evidence="2" id="KW-1185">Reference proteome</keyword>
<dbReference type="EMBL" id="ML210171">
    <property type="protein sequence ID" value="TFK26763.1"/>
    <property type="molecule type" value="Genomic_DNA"/>
</dbReference>
<dbReference type="AlphaFoldDB" id="A0A5C3L2J4"/>
<protein>
    <recommendedName>
        <fullName evidence="3">F-box domain-containing protein</fullName>
    </recommendedName>
</protein>
<name>A0A5C3L2J4_COPMA</name>
<reference evidence="1 2" key="1">
    <citation type="journal article" date="2019" name="Nat. Ecol. Evol.">
        <title>Megaphylogeny resolves global patterns of mushroom evolution.</title>
        <authorList>
            <person name="Varga T."/>
            <person name="Krizsan K."/>
            <person name="Foldi C."/>
            <person name="Dima B."/>
            <person name="Sanchez-Garcia M."/>
            <person name="Sanchez-Ramirez S."/>
            <person name="Szollosi G.J."/>
            <person name="Szarkandi J.G."/>
            <person name="Papp V."/>
            <person name="Albert L."/>
            <person name="Andreopoulos W."/>
            <person name="Angelini C."/>
            <person name="Antonin V."/>
            <person name="Barry K.W."/>
            <person name="Bougher N.L."/>
            <person name="Buchanan P."/>
            <person name="Buyck B."/>
            <person name="Bense V."/>
            <person name="Catcheside P."/>
            <person name="Chovatia M."/>
            <person name="Cooper J."/>
            <person name="Damon W."/>
            <person name="Desjardin D."/>
            <person name="Finy P."/>
            <person name="Geml J."/>
            <person name="Haridas S."/>
            <person name="Hughes K."/>
            <person name="Justo A."/>
            <person name="Karasinski D."/>
            <person name="Kautmanova I."/>
            <person name="Kiss B."/>
            <person name="Kocsube S."/>
            <person name="Kotiranta H."/>
            <person name="LaButti K.M."/>
            <person name="Lechner B.E."/>
            <person name="Liimatainen K."/>
            <person name="Lipzen A."/>
            <person name="Lukacs Z."/>
            <person name="Mihaltcheva S."/>
            <person name="Morgado L.N."/>
            <person name="Niskanen T."/>
            <person name="Noordeloos M.E."/>
            <person name="Ohm R.A."/>
            <person name="Ortiz-Santana B."/>
            <person name="Ovrebo C."/>
            <person name="Racz N."/>
            <person name="Riley R."/>
            <person name="Savchenko A."/>
            <person name="Shiryaev A."/>
            <person name="Soop K."/>
            <person name="Spirin V."/>
            <person name="Szebenyi C."/>
            <person name="Tomsovsky M."/>
            <person name="Tulloss R.E."/>
            <person name="Uehling J."/>
            <person name="Grigoriev I.V."/>
            <person name="Vagvolgyi C."/>
            <person name="Papp T."/>
            <person name="Martin F.M."/>
            <person name="Miettinen O."/>
            <person name="Hibbett D.S."/>
            <person name="Nagy L.G."/>
        </authorList>
    </citation>
    <scope>NUCLEOTIDE SEQUENCE [LARGE SCALE GENOMIC DNA]</scope>
    <source>
        <strain evidence="1 2">CBS 121175</strain>
    </source>
</reference>
<evidence type="ECO:0000313" key="2">
    <source>
        <dbReference type="Proteomes" id="UP000307440"/>
    </source>
</evidence>
<evidence type="ECO:0000313" key="1">
    <source>
        <dbReference type="EMBL" id="TFK26763.1"/>
    </source>
</evidence>
<proteinExistence type="predicted"/>
<dbReference type="Gene3D" id="3.80.10.10">
    <property type="entry name" value="Ribonuclease Inhibitor"/>
    <property type="match status" value="1"/>
</dbReference>
<dbReference type="Proteomes" id="UP000307440">
    <property type="component" value="Unassembled WGS sequence"/>
</dbReference>
<evidence type="ECO:0008006" key="3">
    <source>
        <dbReference type="Google" id="ProtNLM"/>
    </source>
</evidence>
<dbReference type="OrthoDB" id="2522283at2759"/>
<dbReference type="SUPFAM" id="SSF52047">
    <property type="entry name" value="RNI-like"/>
    <property type="match status" value="1"/>
</dbReference>
<gene>
    <name evidence="1" type="ORF">FA15DRAFT_636861</name>
</gene>
<accession>A0A5C3L2J4</accession>
<sequence>MHIFDFFAEFTSTASRAWAMSHFAVPHQQRPKRKLPSKPVVHDLSFHLERAFFPFPSPPVLPVASTTAAPAHMPLELILLIIEASYDHRHPDISLLKACSLVSRDWSLSVQKLLFRRVTLQNQQAFDAFSWAVNPATERGAILGSAVRDLCVVVDYSQPAYLHQRAMGLAVSLCPNLQELDLSVYGQVGSPRLCRQAPAFDPETLDLLRSGPKITSLSFSNWSENQDCLFQLLDVWPSIRSLSMSGTSAHLPPQLPPFKASLEQLRINFQTPPSMEFMAWLLHHSVGSLRTATFERDPCPDLVHFIINSFASTLCSLSIPNCNSPDVTKNLQRCEKLRFIRMDQPQINPVVYKSLPASVSHLALGVDRDTPLQPVIDLVKTRSALELVTIRLWNGGDSHRLLPALKIACAYRGVELCLTKDTRLYRSMLVCDLLLGF</sequence>